<keyword evidence="3" id="KW-1185">Reference proteome</keyword>
<name>A0AA46TE58_9ACTN</name>
<evidence type="ECO:0000256" key="1">
    <source>
        <dbReference type="SAM" id="Phobius"/>
    </source>
</evidence>
<evidence type="ECO:0000313" key="2">
    <source>
        <dbReference type="EMBL" id="UYM03528.1"/>
    </source>
</evidence>
<accession>A0AA46TE58</accession>
<sequence length="147" mass="14528">MASGFRNSGQILVLTGVGGSLAAIVNASGLGDVLQDSFTASTVAPLIVVWGIAAILHAAIGSVTLAALTAAGILAPVVSQLGTDPVLIALAAGAGSLFAVHVTANAFWMLQSLLGLTTRGTLKTVTFSVSLSSVVALLMVLGLSVVM</sequence>
<dbReference type="AlphaFoldDB" id="A0AA46TE58"/>
<feature type="transmembrane region" description="Helical" evidence="1">
    <location>
        <begin position="43"/>
        <end position="74"/>
    </location>
</feature>
<protein>
    <submittedName>
        <fullName evidence="2">GntP family permease</fullName>
    </submittedName>
</protein>
<feature type="transmembrane region" description="Helical" evidence="1">
    <location>
        <begin position="86"/>
        <end position="107"/>
    </location>
</feature>
<dbReference type="Pfam" id="PF02447">
    <property type="entry name" value="GntP_permease"/>
    <property type="match status" value="1"/>
</dbReference>
<organism evidence="2 3">
    <name type="scientific">Solicola gregarius</name>
    <dbReference type="NCBI Taxonomy" id="2908642"/>
    <lineage>
        <taxon>Bacteria</taxon>
        <taxon>Bacillati</taxon>
        <taxon>Actinomycetota</taxon>
        <taxon>Actinomycetes</taxon>
        <taxon>Propionibacteriales</taxon>
        <taxon>Nocardioidaceae</taxon>
        <taxon>Solicola</taxon>
    </lineage>
</organism>
<reference evidence="2" key="1">
    <citation type="submission" date="2022-01" db="EMBL/GenBank/DDBJ databases">
        <title>Nocardioidaceae gen. sp. A5X3R13.</title>
        <authorList>
            <person name="Lopez Marin M.A."/>
            <person name="Uhlik O."/>
        </authorList>
    </citation>
    <scope>NUCLEOTIDE SEQUENCE</scope>
    <source>
        <strain evidence="2">A5X3R13</strain>
    </source>
</reference>
<dbReference type="KEGG" id="sgrg:L0C25_13275"/>
<evidence type="ECO:0000313" key="3">
    <source>
        <dbReference type="Proteomes" id="UP001164390"/>
    </source>
</evidence>
<feature type="transmembrane region" description="Helical" evidence="1">
    <location>
        <begin position="127"/>
        <end position="146"/>
    </location>
</feature>
<dbReference type="GO" id="GO:0005886">
    <property type="term" value="C:plasma membrane"/>
    <property type="evidence" value="ECO:0007669"/>
    <property type="project" value="TreeGrafter"/>
</dbReference>
<dbReference type="InterPro" id="IPR003474">
    <property type="entry name" value="Glcn_transporter"/>
</dbReference>
<keyword evidence="1" id="KW-1133">Transmembrane helix</keyword>
<dbReference type="GO" id="GO:0015128">
    <property type="term" value="F:gluconate transmembrane transporter activity"/>
    <property type="evidence" value="ECO:0007669"/>
    <property type="project" value="InterPro"/>
</dbReference>
<keyword evidence="1" id="KW-0812">Transmembrane</keyword>
<dbReference type="Proteomes" id="UP001164390">
    <property type="component" value="Chromosome"/>
</dbReference>
<keyword evidence="1" id="KW-0472">Membrane</keyword>
<dbReference type="PANTHER" id="PTHR30354:SF11">
    <property type="entry name" value="PERMEASE"/>
    <property type="match status" value="1"/>
</dbReference>
<dbReference type="EMBL" id="CP094970">
    <property type="protein sequence ID" value="UYM03528.1"/>
    <property type="molecule type" value="Genomic_DNA"/>
</dbReference>
<dbReference type="PANTHER" id="PTHR30354">
    <property type="entry name" value="GNT FAMILY GLUCONATE TRANSPORTER"/>
    <property type="match status" value="1"/>
</dbReference>
<proteinExistence type="predicted"/>
<gene>
    <name evidence="2" type="ORF">L0C25_13275</name>
</gene>